<sequence length="109" mass="12121">MKRVGFSMNNNCNSSNENASLKLAIIGAFIATIGDAISTYAAVLALDESVASDQEQAVQMQAIQQQIDELKNAQFAPMKNHQDQQMLQMQQEIEQLKMAISQKNPYDNK</sequence>
<evidence type="ECO:0000256" key="2">
    <source>
        <dbReference type="SAM" id="Phobius"/>
    </source>
</evidence>
<dbReference type="Proteomes" id="UP000318138">
    <property type="component" value="Chromosome"/>
</dbReference>
<name>A0A859FAN7_9BACI</name>
<evidence type="ECO:0000313" key="3">
    <source>
        <dbReference type="EMBL" id="QKS70017.1"/>
    </source>
</evidence>
<keyword evidence="4" id="KW-1185">Reference proteome</keyword>
<gene>
    <name evidence="3" type="ORF">FLK61_24910</name>
</gene>
<reference evidence="4" key="1">
    <citation type="submission" date="2019-07" db="EMBL/GenBank/DDBJ databases">
        <title>Bacillus alkalisoli sp. nov. isolated from saline soil.</title>
        <authorList>
            <person name="Sun J.-Q."/>
            <person name="Xu L."/>
        </authorList>
    </citation>
    <scope>NUCLEOTIDE SEQUENCE [LARGE SCALE GENOMIC DNA]</scope>
    <source>
        <strain evidence="4">M4U3P1</strain>
    </source>
</reference>
<evidence type="ECO:0000256" key="1">
    <source>
        <dbReference type="SAM" id="Coils"/>
    </source>
</evidence>
<keyword evidence="2" id="KW-1133">Transmembrane helix</keyword>
<proteinExistence type="predicted"/>
<organism evidence="3 4">
    <name type="scientific">Paenalkalicoccus suaedae</name>
    <dbReference type="NCBI Taxonomy" id="2592382"/>
    <lineage>
        <taxon>Bacteria</taxon>
        <taxon>Bacillati</taxon>
        <taxon>Bacillota</taxon>
        <taxon>Bacilli</taxon>
        <taxon>Bacillales</taxon>
        <taxon>Bacillaceae</taxon>
        <taxon>Paenalkalicoccus</taxon>
    </lineage>
</organism>
<dbReference type="AlphaFoldDB" id="A0A859FAN7"/>
<evidence type="ECO:0000313" key="4">
    <source>
        <dbReference type="Proteomes" id="UP000318138"/>
    </source>
</evidence>
<keyword evidence="2" id="KW-0472">Membrane</keyword>
<protein>
    <submittedName>
        <fullName evidence="3">Uncharacterized protein</fullName>
    </submittedName>
</protein>
<feature type="coiled-coil region" evidence="1">
    <location>
        <begin position="53"/>
        <end position="99"/>
    </location>
</feature>
<keyword evidence="2" id="KW-0812">Transmembrane</keyword>
<dbReference type="EMBL" id="CP041372">
    <property type="protein sequence ID" value="QKS70017.1"/>
    <property type="molecule type" value="Genomic_DNA"/>
</dbReference>
<feature type="transmembrane region" description="Helical" evidence="2">
    <location>
        <begin position="21"/>
        <end position="46"/>
    </location>
</feature>
<dbReference type="KEGG" id="psua:FLK61_24910"/>
<accession>A0A859FAN7</accession>
<keyword evidence="1" id="KW-0175">Coiled coil</keyword>